<dbReference type="PANTHER" id="PTHR11139:SF68">
    <property type="entry name" value="DNA-DEPENDENT PROTEIN KINASE CATALYTIC SUBUNIT"/>
    <property type="match status" value="1"/>
</dbReference>
<dbReference type="GO" id="GO:0000723">
    <property type="term" value="P:telomere maintenance"/>
    <property type="evidence" value="ECO:0007669"/>
    <property type="project" value="TreeGrafter"/>
</dbReference>
<dbReference type="GO" id="GO:0004674">
    <property type="term" value="F:protein serine/threonine kinase activity"/>
    <property type="evidence" value="ECO:0007669"/>
    <property type="project" value="TreeGrafter"/>
</dbReference>
<feature type="domain" description="PI3K/PI4K catalytic" evidence="2">
    <location>
        <begin position="2129"/>
        <end position="2418"/>
    </location>
</feature>
<accession>A0A8S3WA27</accession>
<feature type="compositionally biased region" description="Polar residues" evidence="1">
    <location>
        <begin position="1435"/>
        <end position="1445"/>
    </location>
</feature>
<dbReference type="OrthoDB" id="431717at2759"/>
<organism evidence="3 4">
    <name type="scientific">Parnassius apollo</name>
    <name type="common">Apollo butterfly</name>
    <name type="synonym">Papilio apollo</name>
    <dbReference type="NCBI Taxonomy" id="110799"/>
    <lineage>
        <taxon>Eukaryota</taxon>
        <taxon>Metazoa</taxon>
        <taxon>Ecdysozoa</taxon>
        <taxon>Arthropoda</taxon>
        <taxon>Hexapoda</taxon>
        <taxon>Insecta</taxon>
        <taxon>Pterygota</taxon>
        <taxon>Neoptera</taxon>
        <taxon>Endopterygota</taxon>
        <taxon>Lepidoptera</taxon>
        <taxon>Glossata</taxon>
        <taxon>Ditrysia</taxon>
        <taxon>Papilionoidea</taxon>
        <taxon>Papilionidae</taxon>
        <taxon>Parnassiinae</taxon>
        <taxon>Parnassini</taxon>
        <taxon>Parnassius</taxon>
        <taxon>Parnassius</taxon>
    </lineage>
</organism>
<keyword evidence="4" id="KW-1185">Reference proteome</keyword>
<comment type="caution">
    <text evidence="3">The sequence shown here is derived from an EMBL/GenBank/DDBJ whole genome shotgun (WGS) entry which is preliminary data.</text>
</comment>
<dbReference type="SMART" id="SM00146">
    <property type="entry name" value="PI3Kc"/>
    <property type="match status" value="1"/>
</dbReference>
<evidence type="ECO:0000259" key="2">
    <source>
        <dbReference type="PROSITE" id="PS50290"/>
    </source>
</evidence>
<evidence type="ECO:0000256" key="1">
    <source>
        <dbReference type="SAM" id="MobiDB-lite"/>
    </source>
</evidence>
<dbReference type="GO" id="GO:0006303">
    <property type="term" value="P:double-strand break repair via nonhomologous end joining"/>
    <property type="evidence" value="ECO:0007669"/>
    <property type="project" value="InterPro"/>
</dbReference>
<dbReference type="Pfam" id="PF08163">
    <property type="entry name" value="DNAPKcs_CC3"/>
    <property type="match status" value="1"/>
</dbReference>
<protein>
    <submittedName>
        <fullName evidence="3">(apollo) hypothetical protein</fullName>
    </submittedName>
</protein>
<dbReference type="PANTHER" id="PTHR11139">
    <property type="entry name" value="ATAXIA TELANGIECTASIA MUTATED ATM -RELATED"/>
    <property type="match status" value="1"/>
</dbReference>
<gene>
    <name evidence="3" type="ORF">PAPOLLO_LOCUS3737</name>
</gene>
<evidence type="ECO:0000313" key="3">
    <source>
        <dbReference type="EMBL" id="CAG4948260.1"/>
    </source>
</evidence>
<dbReference type="EMBL" id="CAJQZP010000219">
    <property type="protein sequence ID" value="CAG4948260.1"/>
    <property type="molecule type" value="Genomic_DNA"/>
</dbReference>
<dbReference type="GO" id="GO:0005634">
    <property type="term" value="C:nucleus"/>
    <property type="evidence" value="ECO:0007669"/>
    <property type="project" value="InterPro"/>
</dbReference>
<dbReference type="InterPro" id="IPR000403">
    <property type="entry name" value="PI3/4_kinase_cat_dom"/>
</dbReference>
<evidence type="ECO:0000313" key="4">
    <source>
        <dbReference type="Proteomes" id="UP000691718"/>
    </source>
</evidence>
<dbReference type="Pfam" id="PF00454">
    <property type="entry name" value="PI3_PI4_kinase"/>
    <property type="match status" value="1"/>
</dbReference>
<name>A0A8S3WA27_PARAO</name>
<dbReference type="InterPro" id="IPR050517">
    <property type="entry name" value="DDR_Repair_Kinase"/>
</dbReference>
<dbReference type="PROSITE" id="PS50290">
    <property type="entry name" value="PI3_4_KINASE_3"/>
    <property type="match status" value="1"/>
</dbReference>
<dbReference type="InterPro" id="IPR012582">
    <property type="entry name" value="DNAPKcs_CC3"/>
</dbReference>
<reference evidence="3" key="1">
    <citation type="submission" date="2021-04" db="EMBL/GenBank/DDBJ databases">
        <authorList>
            <person name="Tunstrom K."/>
        </authorList>
    </citation>
    <scope>NUCLEOTIDE SEQUENCE</scope>
</reference>
<feature type="region of interest" description="Disordered" evidence="1">
    <location>
        <begin position="1423"/>
        <end position="1445"/>
    </location>
</feature>
<dbReference type="Proteomes" id="UP000691718">
    <property type="component" value="Unassembled WGS sequence"/>
</dbReference>
<proteinExistence type="predicted"/>
<sequence length="2460" mass="279206">MVQWATLHTTSRRALTPHEQCALCRALYALAHAHAHADDTYTLEALSKCGETAVPILLRFVCHERSPSVRRAALGWLSHSHSQSTLLAIAQQAATCVDPASTTKSIGLDIAQMLISALKDENTLVKTVLPELIIQISNTRELYAETAFNNATELLIDKIELFENEVLKSITINLLKVLCSSQNGGTSHGMADIRIMRKFTKMTIEFLKRLGEYKGNNLFDVVDDIFMIVGKKVVEFSRLFYVLSVVKEVYQLDTDRCRNILLREGNYISNILFDERENQVSLDYLHLEAVLKFCTVYAEVLLELHYEGTLNFLSRILTKLHPYQVELQYASIFTCLTKCREILKSTPRILITSFENWCRKLPVEDIRGNLQRYKFSKEDMALVKSLKLMLECFDITDPGFADLNRHTQNWLHCVQELNESGYIERNMSKLPYLTDLLHVLFRFLTVTDVKSVISICGEEFCAIFMPALFHYFVRQPYLLLDHNLEKFCGLLNEIVKYYVRKCNLEEYCDLILNLVDTLWPKYESVCDFKKKHSLLVDMLSLPRKLGPYSNPMQWIMDSIRSDECSCEMKAKLIGVLPTGEAYSGTWQCFLGLVPARLGDARGEQSLMLRALLDALLVADCSLLDHLCQLVSGDTEKGWWDDAIDACMVTLASRNDITIYETVYKKCSDGLSLGVCNRLMVPLLRCSNASLCEEFFSSKLKDLLAVLRKRPRGATAHYIYHKAVVDYLRALILLKVAFEKIPRAHIESPNSVLYKRMSAEVQDNIFYLAKTVAMCCVELEAKKVVVCPAGADQKLKNNCLLFHCENYNCLTAAIFCREPKESKFYDLIYNEAAWNRIVDPDVTYDLPLRAQWQRKRTVKQAVSVELSSDSPLLGRSLTRTSARTRTRTFLHTLSENPLDFDLQLPCDEQDDGHEMSVSESSVNEHACAATLTAATSRICLLPISSWQHRIAAALRAHLHHNVKWLLAQVICNCTEDVKSHASILRPALLEMIVQTSSDGAGGVLNGLHVQILDTIIQWRGETNELESDAIDNLNVTIERLIATCIRNARRQQIVNDLIERMNSLLEMYGTVVKIGWTCFQDYMEARNTSAPKTYLQILKNITKRKIHIPELLPNLIQTLESRQDRNSRLANLANQVDLGQLAQLFGRALAAAPVSTRFEMLKRYRNVLEKNKSDVSEYIKLLYNAQVEFPEVCDGLHFRRVTDLATKVVGRNKTKCLEILSMYIAKASRDEDITAMFETIEISELMVRGDEIVLGLVMNGLLVMGEQLKRRVILQCVEHCSHPVWKVRKAALGVLLKAFEGLIVPSAEESNPKRPAKLNNPLMRDVGFNKPMAAFGLGLVCEPDTGDLRDAMSRHLTAAGLVKRFCETFIITVHLPVLHAACSEKYVSVCVSVLLDIFFKDLRENEAFKRTLLRDQPLESTSSAATVKTVARTASRPASNQDNATTEEIKSVDDALGALLQFAKSSPEVASALCLQVMSALNSRTSSGFDFAATMSELLVPMLGRISDLTPFLVEACRLFVDECCHINGFKETVEALVKTAKGTEGQCLVQALYEDVLIRCPGLNYFILSKINHDNEDWDMTELNKHFSLEDLVASFGMLSNWEDLTLQQRTSVESSLPPLWVDIDTYKVELDGRSDTSSNSWFDKMASVYRKGSYLSMKWLSELLRWPRSLFSTSATVEAIQLEKMQKESFDDFLKYLSCDIRPVDCLAEWAARILTRAAYLEKATEEYRNNYTDSKSLSLSHALQWCLSANERELPSQVLRCVSSFIREKTTTLPWLSQELIAKRKLALRSNIEGDLAKILERAETEGALLSQGAPLEDIIEINHLTLLLHRDLNSLTKEKLQYTLNNMQQQYLKASEGAIVQGRNKQMLQSMVELAIMHYDGLWKEVNDSEEQNTILTDICSALDPALSLNLNLKYSNLLDVILNRLSDFAGYKLSDEATSAVLGTIETLIHEMDDFAMDEIKRNIFKFSSQRSSELIAKLEREEVETSKFKKCLQLVADAEYALKQYCRGLRGALERDDGVEWSQIFNRMKEKIFENPYAGPDYQVLSKYHTVLYSISDFDHMDKTSAKQTLQRLTNELSSNKQTLRLSQLCPTLAQATILRGSETDDCLSRLLMLPRGVHFLKFEEQVSVFTESVRRPVVVTVRLSDGNTRPLLVKGGESLRRDAAALRLLRGLPIPAQQHYQVTPLSEDCGLIEYLEDHERLRALISSKYDVDGILASVSRASDDELILKPREDCIKEFERICSKLPSYALRSVIEMRSSCIEDFISKKQQFEEGLSVMTFVTWLLGVGDRHLDNILMSLRHGSVCSVDWNCVLRHGRAELPPARLTRNLLALCRPTVLESRLQKLTAASRDSHRLLLPVLQVSFRWMGKEVENELADVSDLLRGEALPHQVSQRAGLRSVRKYSHKYSQLLERIFADYSQKDKYSVEEQVSNLLRHCTDPQILGVTRSNWEPWI</sequence>
<dbReference type="SMART" id="SM01344">
    <property type="entry name" value="NUC194"/>
    <property type="match status" value="1"/>
</dbReference>